<dbReference type="Pfam" id="PF01370">
    <property type="entry name" value="Epimerase"/>
    <property type="match status" value="1"/>
</dbReference>
<reference evidence="2 3" key="1">
    <citation type="submission" date="2019-03" db="EMBL/GenBank/DDBJ databases">
        <title>Genomic Encyclopedia of Type Strains, Phase IV (KMG-IV): sequencing the most valuable type-strain genomes for metagenomic binning, comparative biology and taxonomic classification.</title>
        <authorList>
            <person name="Goeker M."/>
        </authorList>
    </citation>
    <scope>NUCLEOTIDE SEQUENCE [LARGE SCALE GENOMIC DNA]</scope>
    <source>
        <strain evidence="2 3">DSM 25894</strain>
    </source>
</reference>
<sequence>MKKILITGVNSYIGNSFEKWLKRFPDKYLVNKISLKNDKWQENSFSMYDVIFHVAGIAHVSSDPKMEDLYFKINRDLTIKVAKKSKADGVKQFIFMSSIIVYGDRSAEKGYINKDTIPNPENFYGKSKLQAEKGLKLLEDDNFKIVILRPPMIYGKNSKGNYSKLSKAVKLLPLFPDVHNKRSMIYIDNLSELIRLVIDNEDKGIFFPQNTEYIKTSNMVKIIAEVNGKKIRFTRLFNYFLIKILKPKLDLINKVFGDLYYDKQMSEYRDNYRVISDFRKTIELSEMGRKNEE</sequence>
<dbReference type="InterPro" id="IPR050177">
    <property type="entry name" value="Lipid_A_modif_metabolic_enz"/>
</dbReference>
<organism evidence="2 3">
    <name type="scientific">Melghiribacillus thermohalophilus</name>
    <dbReference type="NCBI Taxonomy" id="1324956"/>
    <lineage>
        <taxon>Bacteria</taxon>
        <taxon>Bacillati</taxon>
        <taxon>Bacillota</taxon>
        <taxon>Bacilli</taxon>
        <taxon>Bacillales</taxon>
        <taxon>Bacillaceae</taxon>
        <taxon>Melghiribacillus</taxon>
    </lineage>
</organism>
<keyword evidence="3" id="KW-1185">Reference proteome</keyword>
<proteinExistence type="predicted"/>
<comment type="caution">
    <text evidence="2">The sequence shown here is derived from an EMBL/GenBank/DDBJ whole genome shotgun (WGS) entry which is preliminary data.</text>
</comment>
<protein>
    <submittedName>
        <fullName evidence="2">UDP-glucose 4-epimerase</fullName>
    </submittedName>
</protein>
<evidence type="ECO:0000313" key="3">
    <source>
        <dbReference type="Proteomes" id="UP000294650"/>
    </source>
</evidence>
<dbReference type="PANTHER" id="PTHR43245">
    <property type="entry name" value="BIFUNCTIONAL POLYMYXIN RESISTANCE PROTEIN ARNA"/>
    <property type="match status" value="1"/>
</dbReference>
<evidence type="ECO:0000259" key="1">
    <source>
        <dbReference type="Pfam" id="PF01370"/>
    </source>
</evidence>
<dbReference type="InterPro" id="IPR036291">
    <property type="entry name" value="NAD(P)-bd_dom_sf"/>
</dbReference>
<gene>
    <name evidence="2" type="ORF">EDD68_102159</name>
</gene>
<dbReference type="Gene3D" id="3.40.50.720">
    <property type="entry name" value="NAD(P)-binding Rossmann-like Domain"/>
    <property type="match status" value="1"/>
</dbReference>
<name>A0A4R3NH03_9BACI</name>
<dbReference type="AlphaFoldDB" id="A0A4R3NH03"/>
<accession>A0A4R3NH03</accession>
<dbReference type="SUPFAM" id="SSF51735">
    <property type="entry name" value="NAD(P)-binding Rossmann-fold domains"/>
    <property type="match status" value="1"/>
</dbReference>
<dbReference type="RefSeq" id="WP_132370813.1">
    <property type="nucleotide sequence ID" value="NZ_SMAN01000002.1"/>
</dbReference>
<dbReference type="PANTHER" id="PTHR43245:SF58">
    <property type="entry name" value="BLL5923 PROTEIN"/>
    <property type="match status" value="1"/>
</dbReference>
<dbReference type="OrthoDB" id="9808602at2"/>
<dbReference type="InterPro" id="IPR001509">
    <property type="entry name" value="Epimerase_deHydtase"/>
</dbReference>
<evidence type="ECO:0000313" key="2">
    <source>
        <dbReference type="EMBL" id="TCT26457.1"/>
    </source>
</evidence>
<feature type="domain" description="NAD-dependent epimerase/dehydratase" evidence="1">
    <location>
        <begin position="30"/>
        <end position="203"/>
    </location>
</feature>
<dbReference type="EMBL" id="SMAN01000002">
    <property type="protein sequence ID" value="TCT26457.1"/>
    <property type="molecule type" value="Genomic_DNA"/>
</dbReference>
<dbReference type="Proteomes" id="UP000294650">
    <property type="component" value="Unassembled WGS sequence"/>
</dbReference>